<dbReference type="AlphaFoldDB" id="A0A4C1ZNV2"/>
<comment type="caution">
    <text evidence="1">The sequence shown here is derived from an EMBL/GenBank/DDBJ whole genome shotgun (WGS) entry which is preliminary data.</text>
</comment>
<accession>A0A4C1ZNV2</accession>
<reference evidence="1 2" key="1">
    <citation type="journal article" date="2019" name="Commun. Biol.">
        <title>The bagworm genome reveals a unique fibroin gene that provides high tensile strength.</title>
        <authorList>
            <person name="Kono N."/>
            <person name="Nakamura H."/>
            <person name="Ohtoshi R."/>
            <person name="Tomita M."/>
            <person name="Numata K."/>
            <person name="Arakawa K."/>
        </authorList>
    </citation>
    <scope>NUCLEOTIDE SEQUENCE [LARGE SCALE GENOMIC DNA]</scope>
</reference>
<name>A0A4C1ZNV2_EUMVA</name>
<protein>
    <submittedName>
        <fullName evidence="1">Uncharacterized protein</fullName>
    </submittedName>
</protein>
<keyword evidence="2" id="KW-1185">Reference proteome</keyword>
<dbReference type="EMBL" id="BGZK01001942">
    <property type="protein sequence ID" value="GBP88569.1"/>
    <property type="molecule type" value="Genomic_DNA"/>
</dbReference>
<organism evidence="1 2">
    <name type="scientific">Eumeta variegata</name>
    <name type="common">Bagworm moth</name>
    <name type="synonym">Eumeta japonica</name>
    <dbReference type="NCBI Taxonomy" id="151549"/>
    <lineage>
        <taxon>Eukaryota</taxon>
        <taxon>Metazoa</taxon>
        <taxon>Ecdysozoa</taxon>
        <taxon>Arthropoda</taxon>
        <taxon>Hexapoda</taxon>
        <taxon>Insecta</taxon>
        <taxon>Pterygota</taxon>
        <taxon>Neoptera</taxon>
        <taxon>Endopterygota</taxon>
        <taxon>Lepidoptera</taxon>
        <taxon>Glossata</taxon>
        <taxon>Ditrysia</taxon>
        <taxon>Tineoidea</taxon>
        <taxon>Psychidae</taxon>
        <taxon>Oiketicinae</taxon>
        <taxon>Eumeta</taxon>
    </lineage>
</organism>
<proteinExistence type="predicted"/>
<evidence type="ECO:0000313" key="1">
    <source>
        <dbReference type="EMBL" id="GBP88569.1"/>
    </source>
</evidence>
<gene>
    <name evidence="1" type="ORF">EVAR_68599_1</name>
</gene>
<sequence length="154" mass="17371">MPIVKYLMSARSAIFITSLTHKEGREHMAGGRPRIRFRFRSDILSRLCIDSDKIAAFEPVHSRQKKNIRTVTAMAYERSVKAVGYRTYAPAIAQRAASAVFPQRLERFAKRTPKSAAAYSRSAVKKLGNACTVLGNYETIRFTLLTLALFPDRC</sequence>
<evidence type="ECO:0000313" key="2">
    <source>
        <dbReference type="Proteomes" id="UP000299102"/>
    </source>
</evidence>
<dbReference type="Proteomes" id="UP000299102">
    <property type="component" value="Unassembled WGS sequence"/>
</dbReference>